<organism evidence="1 2">
    <name type="scientific">Roseofilum casamattae BLCC-M143</name>
    <dbReference type="NCBI Taxonomy" id="3022442"/>
    <lineage>
        <taxon>Bacteria</taxon>
        <taxon>Bacillati</taxon>
        <taxon>Cyanobacteriota</taxon>
        <taxon>Cyanophyceae</taxon>
        <taxon>Desertifilales</taxon>
        <taxon>Desertifilaceae</taxon>
        <taxon>Roseofilum</taxon>
        <taxon>Roseofilum casamattae</taxon>
    </lineage>
</organism>
<gene>
    <name evidence="1" type="ORF">PMH09_15760</name>
</gene>
<accession>A0ABT7C281</accession>
<sequence>MLTITVTPEKTLELPPELQAMLNPGEQYLVSITGETITLTKSQPPAFNWQKWEAKLEADDSEQSLSTEAICDIVHQVRQNTKAE</sequence>
<dbReference type="Proteomes" id="UP001232992">
    <property type="component" value="Unassembled WGS sequence"/>
</dbReference>
<reference evidence="1 2" key="1">
    <citation type="submission" date="2023-01" db="EMBL/GenBank/DDBJ databases">
        <title>Novel diversity within Roseofilum (Cyanobacteria; Desertifilaceae) from marine benthic mats with descriptions of four novel species.</title>
        <authorList>
            <person name="Wang Y."/>
            <person name="Berthold D.E."/>
            <person name="Hu J."/>
            <person name="Lefler F.W."/>
            <person name="Laughinghouse H.D. IV."/>
        </authorList>
    </citation>
    <scope>NUCLEOTIDE SEQUENCE [LARGE SCALE GENOMIC DNA]</scope>
    <source>
        <strain evidence="1 2">BLCC-M143</strain>
    </source>
</reference>
<dbReference type="EMBL" id="JAQOSQ010000017">
    <property type="protein sequence ID" value="MDJ1184643.1"/>
    <property type="molecule type" value="Genomic_DNA"/>
</dbReference>
<keyword evidence="2" id="KW-1185">Reference proteome</keyword>
<comment type="caution">
    <text evidence="1">The sequence shown here is derived from an EMBL/GenBank/DDBJ whole genome shotgun (WGS) entry which is preliminary data.</text>
</comment>
<evidence type="ECO:0000313" key="2">
    <source>
        <dbReference type="Proteomes" id="UP001232992"/>
    </source>
</evidence>
<evidence type="ECO:0008006" key="3">
    <source>
        <dbReference type="Google" id="ProtNLM"/>
    </source>
</evidence>
<protein>
    <recommendedName>
        <fullName evidence="3">AbrB/MazE/SpoVT family DNA-binding domain-containing protein</fullName>
    </recommendedName>
</protein>
<proteinExistence type="predicted"/>
<evidence type="ECO:0000313" key="1">
    <source>
        <dbReference type="EMBL" id="MDJ1184643.1"/>
    </source>
</evidence>
<dbReference type="RefSeq" id="WP_283759298.1">
    <property type="nucleotide sequence ID" value="NZ_JAQOSQ010000017.1"/>
</dbReference>
<name>A0ABT7C281_9CYAN</name>